<dbReference type="Proteomes" id="UP000046393">
    <property type="component" value="Unplaced"/>
</dbReference>
<dbReference type="WBParaSite" id="SMUV_0000573201-mRNA-1">
    <property type="protein sequence ID" value="SMUV_0000573201-mRNA-1"/>
    <property type="gene ID" value="SMUV_0000573201"/>
</dbReference>
<evidence type="ECO:0000313" key="11">
    <source>
        <dbReference type="WBParaSite" id="SMUV_0000573201-mRNA-1"/>
    </source>
</evidence>
<dbReference type="CDD" id="cd08760">
    <property type="entry name" value="Cyt_b561_FRRS1_like"/>
    <property type="match status" value="1"/>
</dbReference>
<evidence type="ECO:0000256" key="7">
    <source>
        <dbReference type="SAM" id="Phobius"/>
    </source>
</evidence>
<reference evidence="11" key="1">
    <citation type="submission" date="2017-02" db="UniProtKB">
        <authorList>
            <consortium name="WormBaseParasite"/>
        </authorList>
    </citation>
    <scope>IDENTIFICATION</scope>
</reference>
<feature type="signal peptide" evidence="8">
    <location>
        <begin position="1"/>
        <end position="23"/>
    </location>
</feature>
<dbReference type="GO" id="GO:0016020">
    <property type="term" value="C:membrane"/>
    <property type="evidence" value="ECO:0007669"/>
    <property type="project" value="UniProtKB-SubCell"/>
</dbReference>
<feature type="domain" description="Cytochrome b561" evidence="9">
    <location>
        <begin position="193"/>
        <end position="414"/>
    </location>
</feature>
<evidence type="ECO:0000259" key="9">
    <source>
        <dbReference type="PROSITE" id="PS50939"/>
    </source>
</evidence>
<feature type="transmembrane region" description="Helical" evidence="7">
    <location>
        <begin position="389"/>
        <end position="407"/>
    </location>
</feature>
<dbReference type="SMART" id="SM00665">
    <property type="entry name" value="B561"/>
    <property type="match status" value="1"/>
</dbReference>
<evidence type="ECO:0000313" key="10">
    <source>
        <dbReference type="Proteomes" id="UP000046393"/>
    </source>
</evidence>
<feature type="chain" id="PRO_5005893314" evidence="8">
    <location>
        <begin position="24"/>
        <end position="442"/>
    </location>
</feature>
<keyword evidence="4" id="KW-0249">Electron transport</keyword>
<accession>A0A0N5AMC7</accession>
<comment type="subcellular location">
    <subcellularLocation>
        <location evidence="1">Membrane</location>
    </subcellularLocation>
</comment>
<keyword evidence="10" id="KW-1185">Reference proteome</keyword>
<protein>
    <submittedName>
        <fullName evidence="11">Cytochrome b561 domain-containing protein</fullName>
    </submittedName>
</protein>
<keyword evidence="5 7" id="KW-1133">Transmembrane helix</keyword>
<dbReference type="InterPro" id="IPR006593">
    <property type="entry name" value="Cyt_b561/ferric_Rdtase_TM"/>
</dbReference>
<evidence type="ECO:0000256" key="2">
    <source>
        <dbReference type="ARBA" id="ARBA00022448"/>
    </source>
</evidence>
<keyword evidence="6 7" id="KW-0472">Membrane</keyword>
<feature type="transmembrane region" description="Helical" evidence="7">
    <location>
        <begin position="365"/>
        <end position="383"/>
    </location>
</feature>
<dbReference type="PROSITE" id="PS50939">
    <property type="entry name" value="CYTOCHROME_B561"/>
    <property type="match status" value="1"/>
</dbReference>
<keyword evidence="8" id="KW-0732">Signal</keyword>
<feature type="transmembrane region" description="Helical" evidence="7">
    <location>
        <begin position="232"/>
        <end position="257"/>
    </location>
</feature>
<evidence type="ECO:0000256" key="3">
    <source>
        <dbReference type="ARBA" id="ARBA00022692"/>
    </source>
</evidence>
<evidence type="ECO:0000256" key="6">
    <source>
        <dbReference type="ARBA" id="ARBA00023136"/>
    </source>
</evidence>
<dbReference type="AlphaFoldDB" id="A0A0N5AMC7"/>
<feature type="transmembrane region" description="Helical" evidence="7">
    <location>
        <begin position="322"/>
        <end position="344"/>
    </location>
</feature>
<evidence type="ECO:0000256" key="4">
    <source>
        <dbReference type="ARBA" id="ARBA00022982"/>
    </source>
</evidence>
<dbReference type="PANTHER" id="PTHR23130">
    <property type="entry name" value="CYTOCHROME B561 AND DOMON DOMAIN-CONTAINING PROTEIN"/>
    <property type="match status" value="1"/>
</dbReference>
<evidence type="ECO:0000256" key="5">
    <source>
        <dbReference type="ARBA" id="ARBA00022989"/>
    </source>
</evidence>
<keyword evidence="3 7" id="KW-0812">Transmembrane</keyword>
<sequence>MELQFYCVAVVWGLLAIALPIQGDNYSFGFDFMGCGYYKQCYVLPPDCQQSECSHIIATYVTEDEWINFELFEKISDPKFNTIGIGFSKDNLMGDEMVTYCLFDGEGRGVHLSYNEGKTNVRPENWRELEGNNIRNLAAYRGDDFLYCKFRQRILAEGENGEKFSLVGNITMFLMHSVVDENWNIQIHSLDRESEDFPHVFPNVVNFTWAINRNPEVEIEYSLPREIRRQLLLLHGCLMVTGWMFLIAVGISASRYLKIFHKDKKPHGIAPWFQIHRGFNVAGVILIVMATAIVFFANDFRWSGPLFDESFYRSIASTRSSLHSLTGIVAVAMALLQPIGALFRCHPRHNYRKIFNVLHHTVGKVSFGVAMFSLMLAVLLFRVWYSRGFAIITLLAYCGTGFLYVTVSDRYIRLYSQFSAVTLDDCWLSSKLSNIDLGAWKF</sequence>
<evidence type="ECO:0000256" key="8">
    <source>
        <dbReference type="SAM" id="SignalP"/>
    </source>
</evidence>
<dbReference type="Pfam" id="PF03188">
    <property type="entry name" value="Cytochrom_B561"/>
    <property type="match status" value="1"/>
</dbReference>
<feature type="transmembrane region" description="Helical" evidence="7">
    <location>
        <begin position="278"/>
        <end position="297"/>
    </location>
</feature>
<organism evidence="10 11">
    <name type="scientific">Syphacia muris</name>
    <dbReference type="NCBI Taxonomy" id="451379"/>
    <lineage>
        <taxon>Eukaryota</taxon>
        <taxon>Metazoa</taxon>
        <taxon>Ecdysozoa</taxon>
        <taxon>Nematoda</taxon>
        <taxon>Chromadorea</taxon>
        <taxon>Rhabditida</taxon>
        <taxon>Spirurina</taxon>
        <taxon>Oxyuridomorpha</taxon>
        <taxon>Oxyuroidea</taxon>
        <taxon>Oxyuridae</taxon>
        <taxon>Syphacia</taxon>
    </lineage>
</organism>
<proteinExistence type="predicted"/>
<name>A0A0N5AMC7_9BILA</name>
<keyword evidence="2" id="KW-0813">Transport</keyword>
<evidence type="ECO:0000256" key="1">
    <source>
        <dbReference type="ARBA" id="ARBA00004370"/>
    </source>
</evidence>
<dbReference type="PANTHER" id="PTHR23130:SF171">
    <property type="entry name" value="OS01G0895300 PROTEIN"/>
    <property type="match status" value="1"/>
</dbReference>
<dbReference type="STRING" id="451379.A0A0N5AMC7"/>
<dbReference type="Gene3D" id="1.20.120.1770">
    <property type="match status" value="1"/>
</dbReference>